<gene>
    <name evidence="1" type="ORF">BDY19DRAFT_996157</name>
</gene>
<protein>
    <submittedName>
        <fullName evidence="1">Uncharacterized protein</fullName>
    </submittedName>
</protein>
<dbReference type="EMBL" id="MU274925">
    <property type="protein sequence ID" value="KAI0086264.1"/>
    <property type="molecule type" value="Genomic_DNA"/>
</dbReference>
<name>A0ACB8TWP7_9APHY</name>
<sequence>MQPYTETEISVSKPKDTFDAPSVYTLSQPTLPYPNPYTFPPPNCRRPPRPRPAHHLGIKLAKLHHSSSSTVIKLSPNNTNNDEDEEKEEGVKVVNVLNYPDTFKLAEGDVQCLPISSRDDKGLDTPIKYRINWPGYDEWERCASPGSGIVSIRDLRDCTRRHLAYALGELVVDFYNESLFSRSFDRDDAKSLSWNMVFHYPWNILLHRLRCVGEGVWEVVVSSDSGEVV</sequence>
<evidence type="ECO:0000313" key="1">
    <source>
        <dbReference type="EMBL" id="KAI0086264.1"/>
    </source>
</evidence>
<comment type="caution">
    <text evidence="1">The sequence shown here is derived from an EMBL/GenBank/DDBJ whole genome shotgun (WGS) entry which is preliminary data.</text>
</comment>
<organism evidence="1 2">
    <name type="scientific">Irpex rosettiformis</name>
    <dbReference type="NCBI Taxonomy" id="378272"/>
    <lineage>
        <taxon>Eukaryota</taxon>
        <taxon>Fungi</taxon>
        <taxon>Dikarya</taxon>
        <taxon>Basidiomycota</taxon>
        <taxon>Agaricomycotina</taxon>
        <taxon>Agaricomycetes</taxon>
        <taxon>Polyporales</taxon>
        <taxon>Irpicaceae</taxon>
        <taxon>Irpex</taxon>
    </lineage>
</organism>
<keyword evidence="2" id="KW-1185">Reference proteome</keyword>
<dbReference type="Proteomes" id="UP001055072">
    <property type="component" value="Unassembled WGS sequence"/>
</dbReference>
<reference evidence="1" key="1">
    <citation type="journal article" date="2021" name="Environ. Microbiol.">
        <title>Gene family expansions and transcriptome signatures uncover fungal adaptations to wood decay.</title>
        <authorList>
            <person name="Hage H."/>
            <person name="Miyauchi S."/>
            <person name="Viragh M."/>
            <person name="Drula E."/>
            <person name="Min B."/>
            <person name="Chaduli D."/>
            <person name="Navarro D."/>
            <person name="Favel A."/>
            <person name="Norest M."/>
            <person name="Lesage-Meessen L."/>
            <person name="Balint B."/>
            <person name="Merenyi Z."/>
            <person name="de Eugenio L."/>
            <person name="Morin E."/>
            <person name="Martinez A.T."/>
            <person name="Baldrian P."/>
            <person name="Stursova M."/>
            <person name="Martinez M.J."/>
            <person name="Novotny C."/>
            <person name="Magnuson J.K."/>
            <person name="Spatafora J.W."/>
            <person name="Maurice S."/>
            <person name="Pangilinan J."/>
            <person name="Andreopoulos W."/>
            <person name="LaButti K."/>
            <person name="Hundley H."/>
            <person name="Na H."/>
            <person name="Kuo A."/>
            <person name="Barry K."/>
            <person name="Lipzen A."/>
            <person name="Henrissat B."/>
            <person name="Riley R."/>
            <person name="Ahrendt S."/>
            <person name="Nagy L.G."/>
            <person name="Grigoriev I.V."/>
            <person name="Martin F."/>
            <person name="Rosso M.N."/>
        </authorList>
    </citation>
    <scope>NUCLEOTIDE SEQUENCE</scope>
    <source>
        <strain evidence="1">CBS 384.51</strain>
    </source>
</reference>
<accession>A0ACB8TWP7</accession>
<proteinExistence type="predicted"/>
<evidence type="ECO:0000313" key="2">
    <source>
        <dbReference type="Proteomes" id="UP001055072"/>
    </source>
</evidence>